<sequence length="761" mass="83593">MPPEPLPWDRRDFFKERKRERSSESIGSVSRWRENPHHGREFFRSRPPGHGKQGGWHNFSQEPGHGFMPSRSNEKIFGDENCRPYGSRADGKFSRNGRENRGSFSQKDWRGQSLENGSPPNGPGRPIPVSDQRSVDDMLPCNSHPNSESANASDQIHSKGQHDKIDSGNGLGTGQRLERENSMGSIDWKPLKWSRSGSLTSRGSGFSHSSSSKSMGVDSSEVHAELEPRDGTPVWSPSGDAVACATSAAPSEETNSRKKARLGWGEGLAKYEKKKVDGPDDSATKHGMVVCVNTEPLRSHVPILSDKSPRFTAFSECASPGTPPSSVGCSSSPGIEDKPPVKGENIDSDTGKLSGSPRLLSQNRVDGIAFNLENTEAIPIANLSSSLGDLLQSDNPDSVDSSFFERSTAMNKLLVWKGDVLKALEMTESEIDLLENELKSLTSESRNCWPCLAGPSPLQGECQAKPCEEHLRNTGGGLRPAPLQLVSSGGMIAKEAIGGLEEVHGQLKDEDIDSPGTVTSKFVEPHRSVNTDAMSESVKHGGSNLDLNASKSGNQEVTCSVYVSNGEKEESLSDCDSGGQLMAYKSCTAPVGVSLHSAREEKLYDLILASNKDSASKASDVFNKLLPSDRCRVNIFTASSVSSSQNDPLIQEKFATRKRFVRFKQRVITLKFRAFQHLWKEDMRLLSIRKHHTKSQKRLELSSRTPHNYQKHRSSIRSRFSSPGKINSIFAFLYASSFFCNFSTYYGVENVKLHWDETSPT</sequence>
<evidence type="ECO:0000313" key="3">
    <source>
        <dbReference type="EMBL" id="GFZ14787.1"/>
    </source>
</evidence>
<dbReference type="AlphaFoldDB" id="A0A7J0GVA9"/>
<feature type="compositionally biased region" description="Basic and acidic residues" evidence="2">
    <location>
        <begin position="335"/>
        <end position="345"/>
    </location>
</feature>
<evidence type="ECO:0000256" key="2">
    <source>
        <dbReference type="SAM" id="MobiDB-lite"/>
    </source>
</evidence>
<protein>
    <submittedName>
        <fullName evidence="3">Duplicated homeodomain-like superfamily protein</fullName>
    </submittedName>
</protein>
<feature type="region of interest" description="Disordered" evidence="2">
    <location>
        <begin position="317"/>
        <end position="355"/>
    </location>
</feature>
<comment type="caution">
    <text evidence="3">The sequence shown here is derived from an EMBL/GenBank/DDBJ whole genome shotgun (WGS) entry which is preliminary data.</text>
</comment>
<feature type="compositionally biased region" description="Basic and acidic residues" evidence="2">
    <location>
        <begin position="156"/>
        <end position="166"/>
    </location>
</feature>
<dbReference type="EMBL" id="BJWL01000024">
    <property type="protein sequence ID" value="GFZ14787.1"/>
    <property type="molecule type" value="Genomic_DNA"/>
</dbReference>
<feature type="compositionally biased region" description="Basic and acidic residues" evidence="2">
    <location>
        <begin position="7"/>
        <end position="23"/>
    </location>
</feature>
<feature type="region of interest" description="Disordered" evidence="2">
    <location>
        <begin position="1"/>
        <end position="265"/>
    </location>
</feature>
<feature type="compositionally biased region" description="Low complexity" evidence="2">
    <location>
        <begin position="194"/>
        <end position="219"/>
    </location>
</feature>
<feature type="region of interest" description="Disordered" evidence="2">
    <location>
        <begin position="697"/>
        <end position="719"/>
    </location>
</feature>
<dbReference type="OrthoDB" id="10258692at2759"/>
<feature type="compositionally biased region" description="Basic and acidic residues" evidence="2">
    <location>
        <begin position="31"/>
        <end position="44"/>
    </location>
</feature>
<evidence type="ECO:0000256" key="1">
    <source>
        <dbReference type="SAM" id="Coils"/>
    </source>
</evidence>
<accession>A0A7J0GVA9</accession>
<feature type="compositionally biased region" description="Basic and acidic residues" evidence="2">
    <location>
        <begin position="220"/>
        <end position="230"/>
    </location>
</feature>
<proteinExistence type="predicted"/>
<gene>
    <name evidence="3" type="ORF">Acr_24g0009770</name>
</gene>
<reference evidence="3 4" key="1">
    <citation type="submission" date="2019-07" db="EMBL/GenBank/DDBJ databases">
        <title>De Novo Assembly of kiwifruit Actinidia rufa.</title>
        <authorList>
            <person name="Sugita-Konishi S."/>
            <person name="Sato K."/>
            <person name="Mori E."/>
            <person name="Abe Y."/>
            <person name="Kisaki G."/>
            <person name="Hamano K."/>
            <person name="Suezawa K."/>
            <person name="Otani M."/>
            <person name="Fukuda T."/>
            <person name="Manabe T."/>
            <person name="Gomi K."/>
            <person name="Tabuchi M."/>
            <person name="Akimitsu K."/>
            <person name="Kataoka I."/>
        </authorList>
    </citation>
    <scope>NUCLEOTIDE SEQUENCE [LARGE SCALE GENOMIC DNA]</scope>
    <source>
        <strain evidence="4">cv. Fuchu</strain>
    </source>
</reference>
<feature type="coiled-coil region" evidence="1">
    <location>
        <begin position="417"/>
        <end position="444"/>
    </location>
</feature>
<keyword evidence="3" id="KW-0371">Homeobox</keyword>
<feature type="compositionally biased region" description="Polar residues" evidence="2">
    <location>
        <begin position="143"/>
        <end position="155"/>
    </location>
</feature>
<dbReference type="GO" id="GO:0003677">
    <property type="term" value="F:DNA binding"/>
    <property type="evidence" value="ECO:0007669"/>
    <property type="project" value="UniProtKB-KW"/>
</dbReference>
<feature type="compositionally biased region" description="Basic and acidic residues" evidence="2">
    <location>
        <begin position="72"/>
        <end position="82"/>
    </location>
</feature>
<feature type="compositionally biased region" description="Low complexity" evidence="2">
    <location>
        <begin position="324"/>
        <end position="334"/>
    </location>
</feature>
<keyword evidence="1" id="KW-0175">Coiled coil</keyword>
<dbReference type="PANTHER" id="PTHR47340:SF1">
    <property type="entry name" value="DUPLICATED HOMEODOMAIN-LIKE SUPERFAMILY PROTEIN"/>
    <property type="match status" value="1"/>
</dbReference>
<keyword evidence="3" id="KW-0238">DNA-binding</keyword>
<evidence type="ECO:0000313" key="4">
    <source>
        <dbReference type="Proteomes" id="UP000585474"/>
    </source>
</evidence>
<name>A0A7J0GVA9_9ERIC</name>
<keyword evidence="4" id="KW-1185">Reference proteome</keyword>
<feature type="compositionally biased region" description="Basic and acidic residues" evidence="2">
    <location>
        <begin position="89"/>
        <end position="101"/>
    </location>
</feature>
<dbReference type="PANTHER" id="PTHR47340">
    <property type="entry name" value="DUPLICATED HOMEODOMAIN-LIKE SUPERFAMILY PROTEIN"/>
    <property type="match status" value="1"/>
</dbReference>
<dbReference type="Proteomes" id="UP000585474">
    <property type="component" value="Unassembled WGS sequence"/>
</dbReference>
<organism evidence="3 4">
    <name type="scientific">Actinidia rufa</name>
    <dbReference type="NCBI Taxonomy" id="165716"/>
    <lineage>
        <taxon>Eukaryota</taxon>
        <taxon>Viridiplantae</taxon>
        <taxon>Streptophyta</taxon>
        <taxon>Embryophyta</taxon>
        <taxon>Tracheophyta</taxon>
        <taxon>Spermatophyta</taxon>
        <taxon>Magnoliopsida</taxon>
        <taxon>eudicotyledons</taxon>
        <taxon>Gunneridae</taxon>
        <taxon>Pentapetalae</taxon>
        <taxon>asterids</taxon>
        <taxon>Ericales</taxon>
        <taxon>Actinidiaceae</taxon>
        <taxon>Actinidia</taxon>
    </lineage>
</organism>